<feature type="region of interest" description="Disordered" evidence="1">
    <location>
        <begin position="277"/>
        <end position="298"/>
    </location>
</feature>
<gene>
    <name evidence="3" type="ORF">MKK02DRAFT_44012</name>
</gene>
<feature type="transmembrane region" description="Helical" evidence="2">
    <location>
        <begin position="186"/>
        <end position="204"/>
    </location>
</feature>
<evidence type="ECO:0000313" key="4">
    <source>
        <dbReference type="Proteomes" id="UP001164286"/>
    </source>
</evidence>
<dbReference type="EMBL" id="JAKWFO010000005">
    <property type="protein sequence ID" value="KAI9635326.1"/>
    <property type="molecule type" value="Genomic_DNA"/>
</dbReference>
<evidence type="ECO:0000256" key="1">
    <source>
        <dbReference type="SAM" id="MobiDB-lite"/>
    </source>
</evidence>
<dbReference type="GeneID" id="77731932"/>
<keyword evidence="2" id="KW-0812">Transmembrane</keyword>
<feature type="transmembrane region" description="Helical" evidence="2">
    <location>
        <begin position="224"/>
        <end position="245"/>
    </location>
</feature>
<evidence type="ECO:0000256" key="2">
    <source>
        <dbReference type="SAM" id="Phobius"/>
    </source>
</evidence>
<protein>
    <submittedName>
        <fullName evidence="3">Uncharacterized protein</fullName>
    </submittedName>
</protein>
<dbReference type="AlphaFoldDB" id="A0AA38LVI2"/>
<keyword evidence="2" id="KW-1133">Transmembrane helix</keyword>
<dbReference type="RefSeq" id="XP_052945103.1">
    <property type="nucleotide sequence ID" value="XM_053092727.1"/>
</dbReference>
<feature type="transmembrane region" description="Helical" evidence="2">
    <location>
        <begin position="144"/>
        <end position="166"/>
    </location>
</feature>
<keyword evidence="2" id="KW-0472">Membrane</keyword>
<dbReference type="Proteomes" id="UP001164286">
    <property type="component" value="Unassembled WGS sequence"/>
</dbReference>
<reference evidence="3" key="1">
    <citation type="journal article" date="2022" name="G3 (Bethesda)">
        <title>High quality genome of the basidiomycete yeast Dioszegia hungarica PDD-24b-2 isolated from cloud water.</title>
        <authorList>
            <person name="Jarrige D."/>
            <person name="Haridas S."/>
            <person name="Bleykasten-Grosshans C."/>
            <person name="Joly M."/>
            <person name="Nadalig T."/>
            <person name="Sancelme M."/>
            <person name="Vuilleumier S."/>
            <person name="Grigoriev I.V."/>
            <person name="Amato P."/>
            <person name="Bringel F."/>
        </authorList>
    </citation>
    <scope>NUCLEOTIDE SEQUENCE</scope>
    <source>
        <strain evidence="3">PDD-24b-2</strain>
    </source>
</reference>
<accession>A0AA38LVI2</accession>
<feature type="transmembrane region" description="Helical" evidence="2">
    <location>
        <begin position="42"/>
        <end position="63"/>
    </location>
</feature>
<feature type="region of interest" description="Disordered" evidence="1">
    <location>
        <begin position="1"/>
        <end position="31"/>
    </location>
</feature>
<comment type="caution">
    <text evidence="3">The sequence shown here is derived from an EMBL/GenBank/DDBJ whole genome shotgun (WGS) entry which is preliminary data.</text>
</comment>
<name>A0AA38LVI2_9TREE</name>
<keyword evidence="4" id="KW-1185">Reference proteome</keyword>
<evidence type="ECO:0000313" key="3">
    <source>
        <dbReference type="EMBL" id="KAI9635326.1"/>
    </source>
</evidence>
<sequence length="298" mass="31905">MSRDSGGSQADLLPMPRGPTGTDPPGAAKSTPVASIPWYRSFATRASLLLVTSIMIAILLYLASSSIDSARSRFGLVVVELPPSSYKLAQAALPAEQSDEEALRKRATGTSLTIDPWDWCIAASASTAVILSPANFPPFLLRMLFTHILASIGSLGALIMIGLYLWRFRSCTDGSVRPGWLQYGPALATAILSTISWAADLYLVHSINDHIPSSPAASASGLRLTGIAAAVAWLLVLVWGGPALIRGIRSHFQQQRQYANSYLVGHGRGDIEAGELDHDLPEEKTVQEEIRGQEAARS</sequence>
<organism evidence="3 4">
    <name type="scientific">Dioszegia hungarica</name>
    <dbReference type="NCBI Taxonomy" id="4972"/>
    <lineage>
        <taxon>Eukaryota</taxon>
        <taxon>Fungi</taxon>
        <taxon>Dikarya</taxon>
        <taxon>Basidiomycota</taxon>
        <taxon>Agaricomycotina</taxon>
        <taxon>Tremellomycetes</taxon>
        <taxon>Tremellales</taxon>
        <taxon>Bulleribasidiaceae</taxon>
        <taxon>Dioszegia</taxon>
    </lineage>
</organism>
<proteinExistence type="predicted"/>